<keyword evidence="4" id="KW-1003">Cell membrane</keyword>
<evidence type="ECO:0000256" key="4">
    <source>
        <dbReference type="ARBA" id="ARBA00022475"/>
    </source>
</evidence>
<evidence type="ECO:0000256" key="8">
    <source>
        <dbReference type="SAM" id="Phobius"/>
    </source>
</evidence>
<dbReference type="Pfam" id="PF01032">
    <property type="entry name" value="FecCD"/>
    <property type="match status" value="1"/>
</dbReference>
<dbReference type="OrthoDB" id="9782305at2"/>
<evidence type="ECO:0000256" key="3">
    <source>
        <dbReference type="ARBA" id="ARBA00022448"/>
    </source>
</evidence>
<feature type="transmembrane region" description="Helical" evidence="8">
    <location>
        <begin position="61"/>
        <end position="83"/>
    </location>
</feature>
<dbReference type="EMBL" id="SSOD01000026">
    <property type="protein sequence ID" value="THF55161.1"/>
    <property type="molecule type" value="Genomic_DNA"/>
</dbReference>
<dbReference type="SUPFAM" id="SSF81345">
    <property type="entry name" value="ABC transporter involved in vitamin B12 uptake, BtuC"/>
    <property type="match status" value="1"/>
</dbReference>
<sequence length="337" mass="34727">MAALPLRFVLLLLALGVIFVVSFAVGRYPVAPGTALAILASQVVPLTPTWDGNTETVVLGIRLPRILAALLVGAALSVAGAAYQGLFRNPMVSPGILGVSAGAGFGAALAILFGYGMVGIQLMAFVWGLAAVATTWAIGAAIARRGDPVLVMVLAGIVVGTLFTAFVSLVKFAADPLDTLPAITFWLMGSLASIDMPDLAAAALPIVLGIAALMAMGWTLNVLCFGDEEARALGLETGRVRLLVIVCATLVTAAAVAISGIIGLVGLVVPHLARMLVGPDHRVLIPVSTVMGGGFLLAVDDFARSLFAVEIPLGIVTAIVGAPFFLYLLRHSRRGWN</sequence>
<evidence type="ECO:0000256" key="2">
    <source>
        <dbReference type="ARBA" id="ARBA00007935"/>
    </source>
</evidence>
<comment type="subcellular location">
    <subcellularLocation>
        <location evidence="1">Cell membrane</location>
        <topology evidence="1">Multi-pass membrane protein</topology>
    </subcellularLocation>
</comment>
<feature type="transmembrane region" description="Helical" evidence="8">
    <location>
        <begin position="240"/>
        <end position="269"/>
    </location>
</feature>
<feature type="transmembrane region" description="Helical" evidence="8">
    <location>
        <begin position="149"/>
        <end position="170"/>
    </location>
</feature>
<organism evidence="9 10">
    <name type="scientific">Pseudothauera rhizosphaerae</name>
    <dbReference type="NCBI Taxonomy" id="2565932"/>
    <lineage>
        <taxon>Bacteria</taxon>
        <taxon>Pseudomonadati</taxon>
        <taxon>Pseudomonadota</taxon>
        <taxon>Betaproteobacteria</taxon>
        <taxon>Rhodocyclales</taxon>
        <taxon>Zoogloeaceae</taxon>
        <taxon>Pseudothauera</taxon>
    </lineage>
</organism>
<keyword evidence="10" id="KW-1185">Reference proteome</keyword>
<dbReference type="InterPro" id="IPR037294">
    <property type="entry name" value="ABC_BtuC-like"/>
</dbReference>
<evidence type="ECO:0000313" key="9">
    <source>
        <dbReference type="EMBL" id="THF55161.1"/>
    </source>
</evidence>
<dbReference type="Proteomes" id="UP000307956">
    <property type="component" value="Unassembled WGS sequence"/>
</dbReference>
<feature type="transmembrane region" description="Helical" evidence="8">
    <location>
        <begin position="124"/>
        <end position="142"/>
    </location>
</feature>
<comment type="caution">
    <text evidence="9">The sequence shown here is derived from an EMBL/GenBank/DDBJ whole genome shotgun (WGS) entry which is preliminary data.</text>
</comment>
<name>A0A4S4A9B9_9RHOO</name>
<evidence type="ECO:0000313" key="10">
    <source>
        <dbReference type="Proteomes" id="UP000307956"/>
    </source>
</evidence>
<dbReference type="GO" id="GO:0022857">
    <property type="term" value="F:transmembrane transporter activity"/>
    <property type="evidence" value="ECO:0007669"/>
    <property type="project" value="InterPro"/>
</dbReference>
<gene>
    <name evidence="9" type="ORF">E6O51_21110</name>
</gene>
<keyword evidence="5 8" id="KW-0812">Transmembrane</keyword>
<evidence type="ECO:0000256" key="6">
    <source>
        <dbReference type="ARBA" id="ARBA00022989"/>
    </source>
</evidence>
<feature type="transmembrane region" description="Helical" evidence="8">
    <location>
        <begin position="95"/>
        <end position="118"/>
    </location>
</feature>
<dbReference type="InterPro" id="IPR000522">
    <property type="entry name" value="ABC_transptr_permease_BtuC"/>
</dbReference>
<dbReference type="CDD" id="cd06550">
    <property type="entry name" value="TM_ABC_iron-siderophores_like"/>
    <property type="match status" value="1"/>
</dbReference>
<comment type="similarity">
    <text evidence="2">Belongs to the binding-protein-dependent transport system permease family. FecCD subfamily.</text>
</comment>
<evidence type="ECO:0000256" key="5">
    <source>
        <dbReference type="ARBA" id="ARBA00022692"/>
    </source>
</evidence>
<dbReference type="AlphaFoldDB" id="A0A4S4A9B9"/>
<reference evidence="9 10" key="1">
    <citation type="submission" date="2019-04" db="EMBL/GenBank/DDBJ databases">
        <title>Azoarcus rhizosphaerae sp. nov. isolated from rhizosphere of Ficus religiosa.</title>
        <authorList>
            <person name="Lin S.-Y."/>
            <person name="Hameed A."/>
            <person name="Hsu Y.-H."/>
            <person name="Young C.-C."/>
        </authorList>
    </citation>
    <scope>NUCLEOTIDE SEQUENCE [LARGE SCALE GENOMIC DNA]</scope>
    <source>
        <strain evidence="9 10">CC-YHH848</strain>
    </source>
</reference>
<dbReference type="Gene3D" id="1.10.3470.10">
    <property type="entry name" value="ABC transporter involved in vitamin B12 uptake, BtuC"/>
    <property type="match status" value="1"/>
</dbReference>
<dbReference type="GO" id="GO:0005886">
    <property type="term" value="C:plasma membrane"/>
    <property type="evidence" value="ECO:0007669"/>
    <property type="project" value="UniProtKB-SubCell"/>
</dbReference>
<feature type="transmembrane region" description="Helical" evidence="8">
    <location>
        <begin position="201"/>
        <end position="220"/>
    </location>
</feature>
<dbReference type="GO" id="GO:0033214">
    <property type="term" value="P:siderophore-iron import into cell"/>
    <property type="evidence" value="ECO:0007669"/>
    <property type="project" value="TreeGrafter"/>
</dbReference>
<dbReference type="PANTHER" id="PTHR30472:SF70">
    <property type="entry name" value="MOLYBDATE IMPORT SYSTEM PERMEASE PROTEIN MOLB"/>
    <property type="match status" value="1"/>
</dbReference>
<keyword evidence="3" id="KW-0813">Transport</keyword>
<keyword evidence="7 8" id="KW-0472">Membrane</keyword>
<dbReference type="FunFam" id="1.10.3470.10:FF:000001">
    <property type="entry name" value="Vitamin B12 ABC transporter permease BtuC"/>
    <property type="match status" value="1"/>
</dbReference>
<dbReference type="PANTHER" id="PTHR30472">
    <property type="entry name" value="FERRIC ENTEROBACTIN TRANSPORT SYSTEM PERMEASE PROTEIN"/>
    <property type="match status" value="1"/>
</dbReference>
<protein>
    <submittedName>
        <fullName evidence="9">Iron ABC transporter permease</fullName>
    </submittedName>
</protein>
<evidence type="ECO:0000256" key="1">
    <source>
        <dbReference type="ARBA" id="ARBA00004651"/>
    </source>
</evidence>
<accession>A0A4S4A9B9</accession>
<feature type="transmembrane region" description="Helical" evidence="8">
    <location>
        <begin position="311"/>
        <end position="329"/>
    </location>
</feature>
<keyword evidence="6 8" id="KW-1133">Transmembrane helix</keyword>
<proteinExistence type="inferred from homology"/>
<evidence type="ECO:0000256" key="7">
    <source>
        <dbReference type="ARBA" id="ARBA00023136"/>
    </source>
</evidence>